<feature type="transmembrane region" description="Helical" evidence="1">
    <location>
        <begin position="20"/>
        <end position="37"/>
    </location>
</feature>
<sequence>MGWQEYLKKDRKKRNPISKILLVLFFLYLSPSIYMGIRDYITYSQKLKELYQRKSVLEKKVKELREIAYNTDDPYIIEKIAREKLFMAKPNEEPILIIEKKEEEKNLWDKIIDLFKK</sequence>
<gene>
    <name evidence="2" type="ORF">ENW00_08695</name>
</gene>
<comment type="caution">
    <text evidence="2">The sequence shown here is derived from an EMBL/GenBank/DDBJ whole genome shotgun (WGS) entry which is preliminary data.</text>
</comment>
<dbReference type="EMBL" id="DTIN01000039">
    <property type="protein sequence ID" value="HFX14201.1"/>
    <property type="molecule type" value="Genomic_DNA"/>
</dbReference>
<dbReference type="AlphaFoldDB" id="A0A7C3RWG5"/>
<name>A0A7C3RWG5_DICTH</name>
<reference evidence="2" key="1">
    <citation type="journal article" date="2020" name="mSystems">
        <title>Genome- and Community-Level Interaction Insights into Carbon Utilization and Element Cycling Functions of Hydrothermarchaeota in Hydrothermal Sediment.</title>
        <authorList>
            <person name="Zhou Z."/>
            <person name="Liu Y."/>
            <person name="Xu W."/>
            <person name="Pan J."/>
            <person name="Luo Z.H."/>
            <person name="Li M."/>
        </authorList>
    </citation>
    <scope>NUCLEOTIDE SEQUENCE [LARGE SCALE GENOMIC DNA]</scope>
    <source>
        <strain evidence="2">SpSt-81</strain>
    </source>
</reference>
<dbReference type="Pfam" id="PF04977">
    <property type="entry name" value="DivIC"/>
    <property type="match status" value="1"/>
</dbReference>
<protein>
    <submittedName>
        <fullName evidence="2">Septum formation initiator</fullName>
    </submittedName>
</protein>
<keyword evidence="1" id="KW-0472">Membrane</keyword>
<evidence type="ECO:0000313" key="2">
    <source>
        <dbReference type="EMBL" id="HFX14201.1"/>
    </source>
</evidence>
<organism evidence="2">
    <name type="scientific">Dictyoglomus thermophilum</name>
    <dbReference type="NCBI Taxonomy" id="14"/>
    <lineage>
        <taxon>Bacteria</taxon>
        <taxon>Pseudomonadati</taxon>
        <taxon>Dictyoglomota</taxon>
        <taxon>Dictyoglomia</taxon>
        <taxon>Dictyoglomales</taxon>
        <taxon>Dictyoglomaceae</taxon>
        <taxon>Dictyoglomus</taxon>
    </lineage>
</organism>
<keyword evidence="1" id="KW-1133">Transmembrane helix</keyword>
<evidence type="ECO:0000256" key="1">
    <source>
        <dbReference type="SAM" id="Phobius"/>
    </source>
</evidence>
<proteinExistence type="predicted"/>
<dbReference type="InterPro" id="IPR007060">
    <property type="entry name" value="FtsL/DivIC"/>
</dbReference>
<accession>A0A7C3RWG5</accession>
<keyword evidence="1" id="KW-0812">Transmembrane</keyword>